<evidence type="ECO:0000313" key="1">
    <source>
        <dbReference type="EMBL" id="MFC0269631.1"/>
    </source>
</evidence>
<dbReference type="RefSeq" id="WP_019953229.1">
    <property type="nucleotide sequence ID" value="NZ_JBHLVX010000064.1"/>
</dbReference>
<evidence type="ECO:0000313" key="2">
    <source>
        <dbReference type="Proteomes" id="UP001589814"/>
    </source>
</evidence>
<protein>
    <submittedName>
        <fullName evidence="1">Uncharacterized protein</fullName>
    </submittedName>
</protein>
<dbReference type="Proteomes" id="UP001589814">
    <property type="component" value="Unassembled WGS sequence"/>
</dbReference>
<dbReference type="EMBL" id="JBHLVX010000064">
    <property type="protein sequence ID" value="MFC0269631.1"/>
    <property type="molecule type" value="Genomic_DNA"/>
</dbReference>
<gene>
    <name evidence="1" type="ORF">ACFFHW_16830</name>
</gene>
<accession>A0ABV6G888</accession>
<sequence length="118" mass="13326">MLIKVRVFDEKQEEVVFYQTEINADAMIKIAEPRVGMVQEKGKAWAQGAVPFFGKQLVDAVKLDDEKEVEKNAIQAAMSAWLFDSIFEGVTAQQFKASDLDFSLHPTGMVVYRRVPKS</sequence>
<organism evidence="1 2">
    <name type="scientific">Kushneria aurantia</name>
    <dbReference type="NCBI Taxonomy" id="504092"/>
    <lineage>
        <taxon>Bacteria</taxon>
        <taxon>Pseudomonadati</taxon>
        <taxon>Pseudomonadota</taxon>
        <taxon>Gammaproteobacteria</taxon>
        <taxon>Oceanospirillales</taxon>
        <taxon>Halomonadaceae</taxon>
        <taxon>Kushneria</taxon>
    </lineage>
</organism>
<comment type="caution">
    <text evidence="1">The sequence shown here is derived from an EMBL/GenBank/DDBJ whole genome shotgun (WGS) entry which is preliminary data.</text>
</comment>
<proteinExistence type="predicted"/>
<name>A0ABV6G888_9GAMM</name>
<reference evidence="1 2" key="1">
    <citation type="submission" date="2024-09" db="EMBL/GenBank/DDBJ databases">
        <authorList>
            <person name="Sun Q."/>
            <person name="Mori K."/>
        </authorList>
    </citation>
    <scope>NUCLEOTIDE SEQUENCE [LARGE SCALE GENOMIC DNA]</scope>
    <source>
        <strain evidence="1 2">CCM 7415</strain>
    </source>
</reference>
<keyword evidence="2" id="KW-1185">Reference proteome</keyword>